<protein>
    <submittedName>
        <fullName evidence="2">Uncharacterized protein</fullName>
    </submittedName>
</protein>
<feature type="transmembrane region" description="Helical" evidence="1">
    <location>
        <begin position="12"/>
        <end position="29"/>
    </location>
</feature>
<accession>A0A7R8R9D5</accession>
<keyword evidence="1" id="KW-0812">Transmembrane</keyword>
<organism evidence="2 3">
    <name type="scientific">Klebsiella phage vB_KvM-Eowyn</name>
    <dbReference type="NCBI Taxonomy" id="2762819"/>
    <lineage>
        <taxon>Viruses</taxon>
        <taxon>Duplodnaviria</taxon>
        <taxon>Heunggongvirae</taxon>
        <taxon>Uroviricota</taxon>
        <taxon>Caudoviricetes</taxon>
        <taxon>Chimalliviridae</taxon>
        <taxon>Eowynvirus</taxon>
        <taxon>Eowynvirus eowyn</taxon>
    </lineage>
</organism>
<dbReference type="EMBL" id="LR881104">
    <property type="protein sequence ID" value="CAD5236043.1"/>
    <property type="molecule type" value="Genomic_DNA"/>
</dbReference>
<name>A0A7R8R9D5_9CAUD</name>
<feature type="transmembrane region" description="Helical" evidence="1">
    <location>
        <begin position="68"/>
        <end position="92"/>
    </location>
</feature>
<feature type="transmembrane region" description="Helical" evidence="1">
    <location>
        <begin position="35"/>
        <end position="56"/>
    </location>
</feature>
<sequence length="102" mass="11695">MKITFSELLMNWALTLVILLTIPLNAYMASRGLGATSQVFIVLFYLCGVLFSFTLCRNKYRQETSFSAAIWLSVFWFIVTVITTISATRFYLYPVSTTQQIQ</sequence>
<keyword evidence="1" id="KW-1133">Transmembrane helix</keyword>
<reference evidence="2 3" key="1">
    <citation type="submission" date="2020-09" db="EMBL/GenBank/DDBJ databases">
        <authorList>
            <person name="Jameson E."/>
        </authorList>
    </citation>
    <scope>NUCLEOTIDE SEQUENCE [LARGE SCALE GENOMIC DNA]</scope>
</reference>
<keyword evidence="3" id="KW-1185">Reference proteome</keyword>
<keyword evidence="1" id="KW-0472">Membrane</keyword>
<evidence type="ECO:0000256" key="1">
    <source>
        <dbReference type="SAM" id="Phobius"/>
    </source>
</evidence>
<proteinExistence type="predicted"/>
<dbReference type="Proteomes" id="UP000596247">
    <property type="component" value="Chromosome"/>
</dbReference>
<evidence type="ECO:0000313" key="2">
    <source>
        <dbReference type="EMBL" id="CAD5236043.1"/>
    </source>
</evidence>
<gene>
    <name evidence="2" type="ORF">LLCLJKAH_00054</name>
</gene>
<evidence type="ECO:0000313" key="3">
    <source>
        <dbReference type="Proteomes" id="UP000596247"/>
    </source>
</evidence>